<reference evidence="4" key="1">
    <citation type="submission" date="2021-01" db="EMBL/GenBank/DDBJ databases">
        <title>Whole genome shotgun sequence of Virgisporangium aliadipatigenens NBRC 105644.</title>
        <authorList>
            <person name="Komaki H."/>
            <person name="Tamura T."/>
        </authorList>
    </citation>
    <scope>NUCLEOTIDE SEQUENCE</scope>
    <source>
        <strain evidence="4">NBRC 105644</strain>
    </source>
</reference>
<sequence length="409" mass="43112">MLAVAEPDVRWHEVAARLVTRHGRTALVVVPGAHAERAALVTGATTRHDVPPEEAKPSRVAALARAARSGHDLVLVAAAGTEAVAVAGALEAPLLVVVPDGARGAEVARPLLSAADLLEVPSDVITAGGTVRLPDRPTPPAPTAAAGWSAYRDRSWRPALVTVIALVTVALLALWIIRGNDLSTAAPVSPPGTAAAIDAEPEYEAEQSCHPTAAATVRPTVPDAATTARVDAAWQRIERRLDALAPRSLAGLGAPATAQQIADLQRNMSVEFPADLVASLRRHNGMDPAAGYPLPPGQNPDSVRTVYADWQMYCEVAGPDWQRRFVPIAADHTGGALVVDMTPQRRGRVGHYDPESGYTRYGFTLVEMLEGTAAALETGGLFDGKYRPHVDQWGLISWRSATAFAAGYA</sequence>
<dbReference type="Gene3D" id="3.40.1580.10">
    <property type="entry name" value="SMI1/KNR4-like"/>
    <property type="match status" value="1"/>
</dbReference>
<dbReference type="InterPro" id="IPR018958">
    <property type="entry name" value="Knr4/Smi1-like_dom"/>
</dbReference>
<evidence type="ECO:0000259" key="3">
    <source>
        <dbReference type="SMART" id="SM00860"/>
    </source>
</evidence>
<keyword evidence="2" id="KW-0472">Membrane</keyword>
<dbReference type="EMBL" id="BOPF01000003">
    <property type="protein sequence ID" value="GIJ44141.1"/>
    <property type="molecule type" value="Genomic_DNA"/>
</dbReference>
<dbReference type="SUPFAM" id="SSF160631">
    <property type="entry name" value="SMI1/KNR4-like"/>
    <property type="match status" value="1"/>
</dbReference>
<feature type="domain" description="Knr4/Smi1-like" evidence="3">
    <location>
        <begin position="255"/>
        <end position="371"/>
    </location>
</feature>
<keyword evidence="2" id="KW-1133">Transmembrane helix</keyword>
<dbReference type="Proteomes" id="UP000619260">
    <property type="component" value="Unassembled WGS sequence"/>
</dbReference>
<proteinExistence type="predicted"/>
<comment type="caution">
    <text evidence="4">The sequence shown here is derived from an EMBL/GenBank/DDBJ whole genome shotgun (WGS) entry which is preliminary data.</text>
</comment>
<dbReference type="SMART" id="SM00860">
    <property type="entry name" value="SMI1_KNR4"/>
    <property type="match status" value="1"/>
</dbReference>
<dbReference type="AlphaFoldDB" id="A0A8J4DNT6"/>
<evidence type="ECO:0000313" key="4">
    <source>
        <dbReference type="EMBL" id="GIJ44141.1"/>
    </source>
</evidence>
<evidence type="ECO:0000256" key="1">
    <source>
        <dbReference type="SAM" id="MobiDB-lite"/>
    </source>
</evidence>
<feature type="region of interest" description="Disordered" evidence="1">
    <location>
        <begin position="201"/>
        <end position="221"/>
    </location>
</feature>
<organism evidence="4 5">
    <name type="scientific">Virgisporangium aliadipatigenens</name>
    <dbReference type="NCBI Taxonomy" id="741659"/>
    <lineage>
        <taxon>Bacteria</taxon>
        <taxon>Bacillati</taxon>
        <taxon>Actinomycetota</taxon>
        <taxon>Actinomycetes</taxon>
        <taxon>Micromonosporales</taxon>
        <taxon>Micromonosporaceae</taxon>
        <taxon>Virgisporangium</taxon>
    </lineage>
</organism>
<protein>
    <recommendedName>
        <fullName evidence="3">Knr4/Smi1-like domain-containing protein</fullName>
    </recommendedName>
</protein>
<keyword evidence="5" id="KW-1185">Reference proteome</keyword>
<evidence type="ECO:0000313" key="5">
    <source>
        <dbReference type="Proteomes" id="UP000619260"/>
    </source>
</evidence>
<accession>A0A8J4DNT6</accession>
<name>A0A8J4DNT6_9ACTN</name>
<dbReference type="InterPro" id="IPR037883">
    <property type="entry name" value="Knr4/Smi1-like_sf"/>
</dbReference>
<evidence type="ECO:0000256" key="2">
    <source>
        <dbReference type="SAM" id="Phobius"/>
    </source>
</evidence>
<feature type="transmembrane region" description="Helical" evidence="2">
    <location>
        <begin position="159"/>
        <end position="177"/>
    </location>
</feature>
<dbReference type="Pfam" id="PF09346">
    <property type="entry name" value="SMI1_KNR4"/>
    <property type="match status" value="1"/>
</dbReference>
<gene>
    <name evidence="4" type="ORF">Val02_10270</name>
</gene>
<keyword evidence="2" id="KW-0812">Transmembrane</keyword>